<comment type="similarity">
    <text evidence="1">Belongs to the YciI family.</text>
</comment>
<keyword evidence="4" id="KW-1185">Reference proteome</keyword>
<evidence type="ECO:0000256" key="1">
    <source>
        <dbReference type="ARBA" id="ARBA00007689"/>
    </source>
</evidence>
<name>A0ABP7WJ19_9ACTN</name>
<dbReference type="SUPFAM" id="SSF54909">
    <property type="entry name" value="Dimeric alpha+beta barrel"/>
    <property type="match status" value="1"/>
</dbReference>
<dbReference type="Gene3D" id="3.30.70.1060">
    <property type="entry name" value="Dimeric alpha+beta barrel"/>
    <property type="match status" value="1"/>
</dbReference>
<evidence type="ECO:0000313" key="4">
    <source>
        <dbReference type="Proteomes" id="UP001500683"/>
    </source>
</evidence>
<comment type="caution">
    <text evidence="3">The sequence shown here is derived from an EMBL/GenBank/DDBJ whole genome shotgun (WGS) entry which is preliminary data.</text>
</comment>
<sequence>MTARSLLRVKYMLLICGDESAAAHAEEGCGGWSEEMRRRGVVRGGAGLRPPAEATTVRVRDERVLLTDGPFAETREQVGGFCLIECADLDEAVEIAAKHPAAGYGSIEIRPLWPQ</sequence>
<accession>A0ABP7WJ19</accession>
<gene>
    <name evidence="3" type="ORF">GCM10022214_58510</name>
</gene>
<dbReference type="InterPro" id="IPR005545">
    <property type="entry name" value="YCII"/>
</dbReference>
<dbReference type="RefSeq" id="WP_344954031.1">
    <property type="nucleotide sequence ID" value="NZ_BAAAZG010000045.1"/>
</dbReference>
<evidence type="ECO:0000313" key="3">
    <source>
        <dbReference type="EMBL" id="GAA4089987.1"/>
    </source>
</evidence>
<dbReference type="Proteomes" id="UP001500683">
    <property type="component" value="Unassembled WGS sequence"/>
</dbReference>
<protein>
    <submittedName>
        <fullName evidence="3">YciI family protein</fullName>
    </submittedName>
</protein>
<dbReference type="PANTHER" id="PTHR35174:SF3">
    <property type="entry name" value="BLL7171 PROTEIN"/>
    <property type="match status" value="1"/>
</dbReference>
<proteinExistence type="inferred from homology"/>
<dbReference type="EMBL" id="BAAAZG010000045">
    <property type="protein sequence ID" value="GAA4089987.1"/>
    <property type="molecule type" value="Genomic_DNA"/>
</dbReference>
<feature type="domain" description="YCII-related" evidence="2">
    <location>
        <begin position="11"/>
        <end position="114"/>
    </location>
</feature>
<dbReference type="PANTHER" id="PTHR35174">
    <property type="entry name" value="BLL7171 PROTEIN-RELATED"/>
    <property type="match status" value="1"/>
</dbReference>
<dbReference type="InterPro" id="IPR011008">
    <property type="entry name" value="Dimeric_a/b-barrel"/>
</dbReference>
<dbReference type="Pfam" id="PF03795">
    <property type="entry name" value="YCII"/>
    <property type="match status" value="1"/>
</dbReference>
<reference evidence="4" key="1">
    <citation type="journal article" date="2019" name="Int. J. Syst. Evol. Microbiol.">
        <title>The Global Catalogue of Microorganisms (GCM) 10K type strain sequencing project: providing services to taxonomists for standard genome sequencing and annotation.</title>
        <authorList>
            <consortium name="The Broad Institute Genomics Platform"/>
            <consortium name="The Broad Institute Genome Sequencing Center for Infectious Disease"/>
            <person name="Wu L."/>
            <person name="Ma J."/>
        </authorList>
    </citation>
    <scope>NUCLEOTIDE SEQUENCE [LARGE SCALE GENOMIC DNA]</scope>
    <source>
        <strain evidence="4">JCM 16702</strain>
    </source>
</reference>
<organism evidence="3 4">
    <name type="scientific">Actinomadura miaoliensis</name>
    <dbReference type="NCBI Taxonomy" id="430685"/>
    <lineage>
        <taxon>Bacteria</taxon>
        <taxon>Bacillati</taxon>
        <taxon>Actinomycetota</taxon>
        <taxon>Actinomycetes</taxon>
        <taxon>Streptosporangiales</taxon>
        <taxon>Thermomonosporaceae</taxon>
        <taxon>Actinomadura</taxon>
    </lineage>
</organism>
<evidence type="ECO:0000259" key="2">
    <source>
        <dbReference type="Pfam" id="PF03795"/>
    </source>
</evidence>